<name>A0A150B2R5_BACCE</name>
<evidence type="ECO:0000259" key="1">
    <source>
        <dbReference type="Pfam" id="PF08878"/>
    </source>
</evidence>
<reference evidence="2 3" key="1">
    <citation type="submission" date="2015-12" db="EMBL/GenBank/DDBJ databases">
        <title>Bacillus cereus Group isolate.</title>
        <authorList>
            <person name="Kovac J."/>
        </authorList>
    </citation>
    <scope>NUCLEOTIDE SEQUENCE [LARGE SCALE GENOMIC DNA]</scope>
    <source>
        <strain evidence="2 3">FSL W8-0275</strain>
    </source>
</reference>
<feature type="domain" description="Anti-bacteriophage protein A/HamA C-terminal" evidence="1">
    <location>
        <begin position="17"/>
        <end position="258"/>
    </location>
</feature>
<gene>
    <name evidence="2" type="ORF">AT274_04265</name>
</gene>
<accession>A0A150B2R5</accession>
<dbReference type="Pfam" id="PF08878">
    <property type="entry name" value="HamA"/>
    <property type="match status" value="1"/>
</dbReference>
<dbReference type="RefSeq" id="WP_033693698.1">
    <property type="nucleotide sequence ID" value="NZ_CP009595.1"/>
</dbReference>
<protein>
    <recommendedName>
        <fullName evidence="1">Anti-bacteriophage protein A/HamA C-terminal domain-containing protein</fullName>
    </recommendedName>
</protein>
<dbReference type="PATRIC" id="fig|1396.422.peg.5557"/>
<organism evidence="2 3">
    <name type="scientific">Bacillus cereus</name>
    <dbReference type="NCBI Taxonomy" id="1396"/>
    <lineage>
        <taxon>Bacteria</taxon>
        <taxon>Bacillati</taxon>
        <taxon>Bacillota</taxon>
        <taxon>Bacilli</taxon>
        <taxon>Bacillales</taxon>
        <taxon>Bacillaceae</taxon>
        <taxon>Bacillus</taxon>
        <taxon>Bacillus cereus group</taxon>
    </lineage>
</organism>
<proteinExistence type="predicted"/>
<dbReference type="SMR" id="A0A150B2R5"/>
<dbReference type="Proteomes" id="UP000075591">
    <property type="component" value="Unassembled WGS sequence"/>
</dbReference>
<dbReference type="InterPro" id="IPR014976">
    <property type="entry name" value="AbpA_HamA_C"/>
</dbReference>
<evidence type="ECO:0000313" key="3">
    <source>
        <dbReference type="Proteomes" id="UP000075591"/>
    </source>
</evidence>
<dbReference type="AlphaFoldDB" id="A0A150B2R5"/>
<sequence>MTIQDDMVGKHPIENDFWKWLQHEDTESSDLKRHRYLEVDSSNRDEAIKSVAAWLIKYHLSEGKKRVIRKKQEILEKHDFAEYAQSLHVFPKSDKTQKGNLGEIFLSEYLSQTSGVQILVYKLHYNPNIDQSMKGDDVLLVNPDKVLLGESKFRSTPNKRAVEEASELMKDKLTLPMSLGFIADRLFEQGKDELGEVIFDLQFKMSSIEIDIKNIGFLLSTKKVRSIVENNLSSPNSDFIFISLGMDDPAAFLKSVFDYAESNLLEGSYET</sequence>
<comment type="caution">
    <text evidence="2">The sequence shown here is derived from an EMBL/GenBank/DDBJ whole genome shotgun (WGS) entry which is preliminary data.</text>
</comment>
<evidence type="ECO:0000313" key="2">
    <source>
        <dbReference type="EMBL" id="KXX95509.1"/>
    </source>
</evidence>
<dbReference type="EMBL" id="LOMT01000101">
    <property type="protein sequence ID" value="KXX95509.1"/>
    <property type="molecule type" value="Genomic_DNA"/>
</dbReference>